<evidence type="ECO:0000256" key="1">
    <source>
        <dbReference type="ARBA" id="ARBA00022448"/>
    </source>
</evidence>
<evidence type="ECO:0000256" key="6">
    <source>
        <dbReference type="HAMAP-Rule" id="MF_01871"/>
    </source>
</evidence>
<feature type="binding site" evidence="6">
    <location>
        <position position="457"/>
    </location>
    <ligand>
        <name>Zn(2+)</name>
        <dbReference type="ChEBI" id="CHEBI:29105"/>
    </ligand>
</feature>
<dbReference type="PANTHER" id="PTHR38344:SF1">
    <property type="entry name" value="INORGANIC CARBON TRANSPORTER SUBUNIT DABA-RELATED"/>
    <property type="match status" value="1"/>
</dbReference>
<organism evidence="7 8">
    <name type="scientific">Chondromyces crocatus</name>
    <dbReference type="NCBI Taxonomy" id="52"/>
    <lineage>
        <taxon>Bacteria</taxon>
        <taxon>Pseudomonadati</taxon>
        <taxon>Myxococcota</taxon>
        <taxon>Polyangia</taxon>
        <taxon>Polyangiales</taxon>
        <taxon>Polyangiaceae</taxon>
        <taxon>Chondromyces</taxon>
    </lineage>
</organism>
<evidence type="ECO:0000313" key="8">
    <source>
        <dbReference type="Proteomes" id="UP000067626"/>
    </source>
</evidence>
<dbReference type="AlphaFoldDB" id="A0A0K1E7A4"/>
<feature type="binding site" evidence="6">
    <location>
        <position position="455"/>
    </location>
    <ligand>
        <name>Zn(2+)</name>
        <dbReference type="ChEBI" id="CHEBI:29105"/>
    </ligand>
</feature>
<accession>A0A0K1E7A4</accession>
<keyword evidence="1 6" id="KW-0813">Transport</keyword>
<reference evidence="7 8" key="1">
    <citation type="submission" date="2015-07" db="EMBL/GenBank/DDBJ databases">
        <title>Genome analysis of myxobacterium Chondromyces crocatus Cm c5 reveals a high potential for natural compound synthesis and the genetic basis for the loss of fruiting body formation.</title>
        <authorList>
            <person name="Zaburannyi N."/>
            <person name="Bunk B."/>
            <person name="Maier J."/>
            <person name="Overmann J."/>
            <person name="Mueller R."/>
        </authorList>
    </citation>
    <scope>NUCLEOTIDE SEQUENCE [LARGE SCALE GENOMIC DNA]</scope>
    <source>
        <strain evidence="7 8">Cm c5</strain>
    </source>
</reference>
<name>A0A0K1E7A4_CHOCO</name>
<keyword evidence="4 6" id="KW-0862">Zinc</keyword>
<dbReference type="PATRIC" id="fig|52.7.peg.925"/>
<comment type="subunit">
    <text evidence="6">Forms a complex with DabB.</text>
</comment>
<dbReference type="OrthoDB" id="9805101at2"/>
<evidence type="ECO:0000256" key="4">
    <source>
        <dbReference type="ARBA" id="ARBA00022833"/>
    </source>
</evidence>
<evidence type="ECO:0000256" key="2">
    <source>
        <dbReference type="ARBA" id="ARBA00022475"/>
    </source>
</evidence>
<gene>
    <name evidence="6" type="primary">dabA</name>
    <name evidence="7" type="ORF">CMC5_008600</name>
</gene>
<comment type="cofactor">
    <cofactor evidence="6">
        <name>Zn(2+)</name>
        <dbReference type="ChEBI" id="CHEBI:29105"/>
    </cofactor>
</comment>
<dbReference type="GO" id="GO:0005886">
    <property type="term" value="C:plasma membrane"/>
    <property type="evidence" value="ECO:0007669"/>
    <property type="project" value="UniProtKB-SubCell"/>
</dbReference>
<dbReference type="KEGG" id="ccro:CMC5_008600"/>
<dbReference type="STRING" id="52.CMC5_008600"/>
<keyword evidence="2 6" id="KW-1003">Cell membrane</keyword>
<dbReference type="InterPro" id="IPR018752">
    <property type="entry name" value="DabA"/>
</dbReference>
<comment type="subcellular location">
    <subcellularLocation>
        <location evidence="6">Cell membrane</location>
        <topology evidence="6">Peripheral membrane protein</topology>
    </subcellularLocation>
</comment>
<evidence type="ECO:0000256" key="5">
    <source>
        <dbReference type="ARBA" id="ARBA00023136"/>
    </source>
</evidence>
<dbReference type="Proteomes" id="UP000067626">
    <property type="component" value="Chromosome"/>
</dbReference>
<evidence type="ECO:0000256" key="3">
    <source>
        <dbReference type="ARBA" id="ARBA00022723"/>
    </source>
</evidence>
<dbReference type="EMBL" id="CP012159">
    <property type="protein sequence ID" value="AKT36739.1"/>
    <property type="molecule type" value="Genomic_DNA"/>
</dbReference>
<feature type="binding site" evidence="6">
    <location>
        <position position="653"/>
    </location>
    <ligand>
        <name>Zn(2+)</name>
        <dbReference type="ChEBI" id="CHEBI:29105"/>
    </ligand>
</feature>
<dbReference type="Pfam" id="PF10070">
    <property type="entry name" value="DabA"/>
    <property type="match status" value="1"/>
</dbReference>
<evidence type="ECO:0000313" key="7">
    <source>
        <dbReference type="EMBL" id="AKT36739.1"/>
    </source>
</evidence>
<dbReference type="HAMAP" id="MF_01871">
    <property type="entry name" value="DabA"/>
    <property type="match status" value="1"/>
</dbReference>
<feature type="binding site" evidence="6">
    <location>
        <position position="638"/>
    </location>
    <ligand>
        <name>Zn(2+)</name>
        <dbReference type="ChEBI" id="CHEBI:29105"/>
    </ligand>
</feature>
<dbReference type="PANTHER" id="PTHR38344">
    <property type="entry name" value="UPF0753 PROTEIN AQ_863"/>
    <property type="match status" value="1"/>
</dbReference>
<proteinExistence type="inferred from homology"/>
<keyword evidence="8" id="KW-1185">Reference proteome</keyword>
<protein>
    <recommendedName>
        <fullName evidence="6">Probable inorganic carbon transporter subunit DabA</fullName>
    </recommendedName>
</protein>
<keyword evidence="5 6" id="KW-0472">Membrane</keyword>
<comment type="similarity">
    <text evidence="6">Belongs to the inorganic carbon transporter (TC 9.A.2) DabA family.</text>
</comment>
<dbReference type="GO" id="GO:0008270">
    <property type="term" value="F:zinc ion binding"/>
    <property type="evidence" value="ECO:0007669"/>
    <property type="project" value="UniProtKB-UniRule"/>
</dbReference>
<dbReference type="RefSeq" id="WP_050429206.1">
    <property type="nucleotide sequence ID" value="NZ_CP012159.1"/>
</dbReference>
<keyword evidence="3 6" id="KW-0479">Metal-binding</keyword>
<sequence>MNSSNAPEPHAVPSPEGRLQSLLDRVGHLLPAQGPIGVFIHHNTLHAFQHLPFHEAVSAAGALFGAESYLDEAEYRGFFEGGRITEADLDAALDEYLDEEARSLAAEERRGALSRRAIARLALLHPLRAETAAGLVWRLAEEAGRAGAEATRALWEACRAVPLPPASPREPSLVDRVGIDRSHRDLLLALTGDDAAERIGSFLVRFLSAYLDEGVAHWAMPEREQGLWAAFVSMTREAPPVVAFLHGLAAEMESCARERLAPATVVLRALDELGVAEAHQEAYLTRVLLEAPGWAGMVHRLEHHPGDRGAGAPPVTLVELAAVRLTLSRYALREIARQRLGYEGPLAELSECVRRSVRGAMLPARSPEHERPYRLFQLVRVAGLSASEVEALSVEDRIWTLEVLEALGGGARQRVWHEAYERHLRNEVMGALAANVQRPVEARRVREPMLQLVCCMDDRSCGLRRHVEELSPHHETFGIAGFFGVPIRYRGLDDAGYMDLCPLGAEPAYEVVERPVEEALGVRRQGHRRRWARLLHALRHGTTTMARGVLLTPTLGVLSVVPLVARVLLPRTTAKLQAALSARLMPPPVTQLHSPEEDEGRGALRRLTAAEKASRVAASLENLGLVQGFAPLVVVLGHGSKSTNNPHQSAYDCGACGGRLGGPNARLFAEMANDPAARALLRERGIVIPETTWFIGGLHNTTTDGITLYDEHRVPASHHAALRAVKADLDEARKRHAHERCRRFASAPARLDPEGALAHVEARAEDLGQARPELGHATNAVAVIGRRELTRGLFLDRRAFLISYDPTQDPEGHILERILAAAGPVGAGINLEYYFSRVDNARYGCGTKLPHNLVSLLGVMEGTAGDLRTGLPRQMVEIHEPVRLLLAVETTPEVAAAICARQPVVRELVVNGWVQLVCVDPETGEMQRFRAGGFEPLALSVPALPEVARSVDWYGGKSGFVPPAVIRAAAADRPEVFHVAA</sequence>
<comment type="function">
    <text evidence="6">Part of an energy-coupled inorganic carbon pump.</text>
</comment>